<dbReference type="InterPro" id="IPR029062">
    <property type="entry name" value="Class_I_gatase-like"/>
</dbReference>
<dbReference type="Proteomes" id="UP000735302">
    <property type="component" value="Unassembled WGS sequence"/>
</dbReference>
<evidence type="ECO:0000256" key="1">
    <source>
        <dbReference type="ARBA" id="ARBA00008542"/>
    </source>
</evidence>
<evidence type="ECO:0000259" key="2">
    <source>
        <dbReference type="Pfam" id="PF01965"/>
    </source>
</evidence>
<comment type="similarity">
    <text evidence="1">Belongs to the peptidase C56 family.</text>
</comment>
<dbReference type="InterPro" id="IPR002818">
    <property type="entry name" value="DJ-1/PfpI"/>
</dbReference>
<keyword evidence="4" id="KW-1185">Reference proteome</keyword>
<accession>A0AAV4B4J3</accession>
<dbReference type="PANTHER" id="PTHR42733">
    <property type="entry name" value="DJ-1 PROTEIN"/>
    <property type="match status" value="1"/>
</dbReference>
<reference evidence="3 4" key="1">
    <citation type="journal article" date="2021" name="Elife">
        <title>Chloroplast acquisition without the gene transfer in kleptoplastic sea slugs, Plakobranchus ocellatus.</title>
        <authorList>
            <person name="Maeda T."/>
            <person name="Takahashi S."/>
            <person name="Yoshida T."/>
            <person name="Shimamura S."/>
            <person name="Takaki Y."/>
            <person name="Nagai Y."/>
            <person name="Toyoda A."/>
            <person name="Suzuki Y."/>
            <person name="Arimoto A."/>
            <person name="Ishii H."/>
            <person name="Satoh N."/>
            <person name="Nishiyama T."/>
            <person name="Hasebe M."/>
            <person name="Maruyama T."/>
            <person name="Minagawa J."/>
            <person name="Obokata J."/>
            <person name="Shigenobu S."/>
        </authorList>
    </citation>
    <scope>NUCLEOTIDE SEQUENCE [LARGE SCALE GENOMIC DNA]</scope>
</reference>
<dbReference type="SUPFAM" id="SSF52317">
    <property type="entry name" value="Class I glutamine amidotransferase-like"/>
    <property type="match status" value="1"/>
</dbReference>
<dbReference type="InterPro" id="IPR006286">
    <property type="entry name" value="C56_PfpI-like"/>
</dbReference>
<dbReference type="AlphaFoldDB" id="A0AAV4B4J3"/>
<name>A0AAV4B4J3_9GAST</name>
<gene>
    <name evidence="3" type="ORF">PoB_004024600</name>
</gene>
<feature type="domain" description="DJ-1/PfpI" evidence="2">
    <location>
        <begin position="4"/>
        <end position="104"/>
    </location>
</feature>
<organism evidence="3 4">
    <name type="scientific">Plakobranchus ocellatus</name>
    <dbReference type="NCBI Taxonomy" id="259542"/>
    <lineage>
        <taxon>Eukaryota</taxon>
        <taxon>Metazoa</taxon>
        <taxon>Spiralia</taxon>
        <taxon>Lophotrochozoa</taxon>
        <taxon>Mollusca</taxon>
        <taxon>Gastropoda</taxon>
        <taxon>Heterobranchia</taxon>
        <taxon>Euthyneura</taxon>
        <taxon>Panpulmonata</taxon>
        <taxon>Sacoglossa</taxon>
        <taxon>Placobranchoidea</taxon>
        <taxon>Plakobranchidae</taxon>
        <taxon>Plakobranchus</taxon>
    </lineage>
</organism>
<dbReference type="Gene3D" id="3.40.50.880">
    <property type="match status" value="1"/>
</dbReference>
<evidence type="ECO:0000313" key="3">
    <source>
        <dbReference type="EMBL" id="GFO13741.1"/>
    </source>
</evidence>
<dbReference type="Pfam" id="PF01965">
    <property type="entry name" value="DJ-1_PfpI"/>
    <property type="match status" value="1"/>
</dbReference>
<dbReference type="EMBL" id="BLXT01004499">
    <property type="protein sequence ID" value="GFO13741.1"/>
    <property type="molecule type" value="Genomic_DNA"/>
</dbReference>
<proteinExistence type="inferred from homology"/>
<sequence length="124" mass="13896">MANKVGILIEYDFEDAELVYPYYRMQEAGFTPVLIGPKAGVQYKGKHGYPMTSNTSSSDVNARDLLALIIPGGWAPDRMRRDQKLVMLVKEMDAEGKSFLSVQHIATSRLLSSLWMLYCGAIFT</sequence>
<protein>
    <submittedName>
        <fullName evidence="3">Intracellular protease pfpi family</fullName>
    </submittedName>
</protein>
<evidence type="ECO:0000313" key="4">
    <source>
        <dbReference type="Proteomes" id="UP000735302"/>
    </source>
</evidence>
<comment type="caution">
    <text evidence="3">The sequence shown here is derived from an EMBL/GenBank/DDBJ whole genome shotgun (WGS) entry which is preliminary data.</text>
</comment>
<dbReference type="GO" id="GO:0006508">
    <property type="term" value="P:proteolysis"/>
    <property type="evidence" value="ECO:0007669"/>
    <property type="project" value="UniProtKB-KW"/>
</dbReference>
<dbReference type="GO" id="GO:0008233">
    <property type="term" value="F:peptidase activity"/>
    <property type="evidence" value="ECO:0007669"/>
    <property type="project" value="UniProtKB-KW"/>
</dbReference>
<keyword evidence="3" id="KW-0645">Protease</keyword>
<dbReference type="PANTHER" id="PTHR42733:SF13">
    <property type="entry name" value="DJ-1_PFPI DOMAIN-CONTAINING PROTEIN"/>
    <property type="match status" value="1"/>
</dbReference>
<keyword evidence="3" id="KW-0378">Hydrolase</keyword>